<protein>
    <submittedName>
        <fullName evidence="1">Uncharacterized protein</fullName>
    </submittedName>
</protein>
<sequence>MGNKIRRIYIYKPTDLISGKTVIPIFFFKAKNETQAKFICPKFHQLQSSPELQLWLFLQISNSNPLA</sequence>
<proteinExistence type="predicted"/>
<name>A0A0L6UZM1_9BASI</name>
<dbReference type="EMBL" id="LAVV01008040">
    <property type="protein sequence ID" value="KNZ53986.1"/>
    <property type="molecule type" value="Genomic_DNA"/>
</dbReference>
<comment type="caution">
    <text evidence="1">The sequence shown here is derived from an EMBL/GenBank/DDBJ whole genome shotgun (WGS) entry which is preliminary data.</text>
</comment>
<dbReference type="VEuPathDB" id="FungiDB:VP01_3084g3"/>
<gene>
    <name evidence="1" type="ORF">VP01_3084g3</name>
</gene>
<reference evidence="1 2" key="1">
    <citation type="submission" date="2015-08" db="EMBL/GenBank/DDBJ databases">
        <title>Next Generation Sequencing and Analysis of the Genome of Puccinia sorghi L Schw, the Causal Agent of Maize Common Rust.</title>
        <authorList>
            <person name="Rochi L."/>
            <person name="Burguener G."/>
            <person name="Darino M."/>
            <person name="Turjanski A."/>
            <person name="Kreff E."/>
            <person name="Dieguez M.J."/>
            <person name="Sacco F."/>
        </authorList>
    </citation>
    <scope>NUCLEOTIDE SEQUENCE [LARGE SCALE GENOMIC DNA]</scope>
    <source>
        <strain evidence="1 2">RO10H11247</strain>
    </source>
</reference>
<keyword evidence="2" id="KW-1185">Reference proteome</keyword>
<organism evidence="1 2">
    <name type="scientific">Puccinia sorghi</name>
    <dbReference type="NCBI Taxonomy" id="27349"/>
    <lineage>
        <taxon>Eukaryota</taxon>
        <taxon>Fungi</taxon>
        <taxon>Dikarya</taxon>
        <taxon>Basidiomycota</taxon>
        <taxon>Pucciniomycotina</taxon>
        <taxon>Pucciniomycetes</taxon>
        <taxon>Pucciniales</taxon>
        <taxon>Pucciniaceae</taxon>
        <taxon>Puccinia</taxon>
    </lineage>
</organism>
<evidence type="ECO:0000313" key="1">
    <source>
        <dbReference type="EMBL" id="KNZ53986.1"/>
    </source>
</evidence>
<dbReference type="AlphaFoldDB" id="A0A0L6UZM1"/>
<dbReference type="Proteomes" id="UP000037035">
    <property type="component" value="Unassembled WGS sequence"/>
</dbReference>
<accession>A0A0L6UZM1</accession>
<evidence type="ECO:0000313" key="2">
    <source>
        <dbReference type="Proteomes" id="UP000037035"/>
    </source>
</evidence>